<reference evidence="2 3" key="1">
    <citation type="journal article" date="2018" name="Mol. Biol. Evol.">
        <title>Broad Genomic Sampling Reveals a Smut Pathogenic Ancestry of the Fungal Clade Ustilaginomycotina.</title>
        <authorList>
            <person name="Kijpornyongpan T."/>
            <person name="Mondo S.J."/>
            <person name="Barry K."/>
            <person name="Sandor L."/>
            <person name="Lee J."/>
            <person name="Lipzen A."/>
            <person name="Pangilinan J."/>
            <person name="LaButti K."/>
            <person name="Hainaut M."/>
            <person name="Henrissat B."/>
            <person name="Grigoriev I.V."/>
            <person name="Spatafora J.W."/>
            <person name="Aime M.C."/>
        </authorList>
    </citation>
    <scope>NUCLEOTIDE SEQUENCE [LARGE SCALE GENOMIC DNA]</scope>
    <source>
        <strain evidence="2 3">MCA 5214</strain>
    </source>
</reference>
<accession>A0A316UW33</accession>
<dbReference type="EMBL" id="KZ819664">
    <property type="protein sequence ID" value="PWN29214.1"/>
    <property type="molecule type" value="Genomic_DNA"/>
</dbReference>
<gene>
    <name evidence="2" type="ORF">BDZ90DRAFT_231195</name>
</gene>
<evidence type="ECO:0000313" key="3">
    <source>
        <dbReference type="Proteomes" id="UP000245884"/>
    </source>
</evidence>
<keyword evidence="3" id="KW-1185">Reference proteome</keyword>
<feature type="compositionally biased region" description="Basic and acidic residues" evidence="1">
    <location>
        <begin position="134"/>
        <end position="143"/>
    </location>
</feature>
<feature type="non-terminal residue" evidence="2">
    <location>
        <position position="143"/>
    </location>
</feature>
<dbReference type="AlphaFoldDB" id="A0A316UW33"/>
<sequence>MHSLTWLAIRDASDGRRWMLTCFDARSVALVDGRLSTFRCSSVLHSPPLTHISLSMVLVAAMSTTSTSAEPLNADNLARLSRRSSTDHLDWVIEQCRTTYSIEKLPAATEDRPWPSSKRPSVNQEDATRPSPWRRRDGGDKGS</sequence>
<dbReference type="RefSeq" id="XP_025363826.1">
    <property type="nucleotide sequence ID" value="XM_025505761.1"/>
</dbReference>
<dbReference type="Proteomes" id="UP000245884">
    <property type="component" value="Unassembled WGS sequence"/>
</dbReference>
<evidence type="ECO:0000256" key="1">
    <source>
        <dbReference type="SAM" id="MobiDB-lite"/>
    </source>
</evidence>
<evidence type="ECO:0000313" key="2">
    <source>
        <dbReference type="EMBL" id="PWN29214.1"/>
    </source>
</evidence>
<dbReference type="GeneID" id="37027584"/>
<feature type="region of interest" description="Disordered" evidence="1">
    <location>
        <begin position="107"/>
        <end position="143"/>
    </location>
</feature>
<protein>
    <submittedName>
        <fullName evidence="2">Uncharacterized protein</fullName>
    </submittedName>
</protein>
<name>A0A316UW33_9BASI</name>
<organism evidence="2 3">
    <name type="scientific">Jaminaea rosea</name>
    <dbReference type="NCBI Taxonomy" id="1569628"/>
    <lineage>
        <taxon>Eukaryota</taxon>
        <taxon>Fungi</taxon>
        <taxon>Dikarya</taxon>
        <taxon>Basidiomycota</taxon>
        <taxon>Ustilaginomycotina</taxon>
        <taxon>Exobasidiomycetes</taxon>
        <taxon>Microstromatales</taxon>
        <taxon>Microstromatales incertae sedis</taxon>
        <taxon>Jaminaea</taxon>
    </lineage>
</organism>
<proteinExistence type="predicted"/>